<sequence length="166" mass="18882">MPVNRMKQRRWGLSGLQLGNSRPSSSQRPANTAVGPLVRSKNNCFCEEEEDLLIKLHTLLGNRWSLIAGRLPGRTAKEVESYWNRRMRSKLKCTGLDPEKHRTTTFHLLPDDDQQWRRRRRPRNACKVGLPDAKAKHPDRPPPFNGKVEEEVVADDDCVSDAGSAC</sequence>
<reference evidence="10" key="2">
    <citation type="journal article" date="2018" name="Plant J.">
        <title>The Sorghum bicolor reference genome: improved assembly, gene annotations, a transcriptome atlas, and signatures of genome organization.</title>
        <authorList>
            <person name="McCormick R.F."/>
            <person name="Truong S.K."/>
            <person name="Sreedasyam A."/>
            <person name="Jenkins J."/>
            <person name="Shu S."/>
            <person name="Sims D."/>
            <person name="Kennedy M."/>
            <person name="Amirebrahimi M."/>
            <person name="Weers B.D."/>
            <person name="McKinley B."/>
            <person name="Mattison A."/>
            <person name="Morishige D.T."/>
            <person name="Grimwood J."/>
            <person name="Schmutz J."/>
            <person name="Mullet J.E."/>
        </authorList>
    </citation>
    <scope>NUCLEOTIDE SEQUENCE [LARGE SCALE GENOMIC DNA]</scope>
    <source>
        <strain evidence="10">cv. BTx623</strain>
    </source>
</reference>
<feature type="region of interest" description="Disordered" evidence="6">
    <location>
        <begin position="1"/>
        <end position="34"/>
    </location>
</feature>
<dbReference type="GO" id="GO:0000987">
    <property type="term" value="F:cis-regulatory region sequence-specific DNA binding"/>
    <property type="evidence" value="ECO:0000318"/>
    <property type="project" value="GO_Central"/>
</dbReference>
<dbReference type="InParanoid" id="A0A1B6Q2B0"/>
<reference evidence="9 10" key="1">
    <citation type="journal article" date="2009" name="Nature">
        <title>The Sorghum bicolor genome and the diversification of grasses.</title>
        <authorList>
            <person name="Paterson A.H."/>
            <person name="Bowers J.E."/>
            <person name="Bruggmann R."/>
            <person name="Dubchak I."/>
            <person name="Grimwood J."/>
            <person name="Gundlach H."/>
            <person name="Haberer G."/>
            <person name="Hellsten U."/>
            <person name="Mitros T."/>
            <person name="Poliakov A."/>
            <person name="Schmutz J."/>
            <person name="Spannagl M."/>
            <person name="Tang H."/>
            <person name="Wang X."/>
            <person name="Wicker T."/>
            <person name="Bharti A.K."/>
            <person name="Chapman J."/>
            <person name="Feltus F.A."/>
            <person name="Gowik U."/>
            <person name="Grigoriev I.V."/>
            <person name="Lyons E."/>
            <person name="Maher C.A."/>
            <person name="Martis M."/>
            <person name="Narechania A."/>
            <person name="Otillar R.P."/>
            <person name="Penning B.W."/>
            <person name="Salamov A.A."/>
            <person name="Wang Y."/>
            <person name="Zhang L."/>
            <person name="Carpita N.C."/>
            <person name="Freeling M."/>
            <person name="Gingle A.R."/>
            <person name="Hash C.T."/>
            <person name="Keller B."/>
            <person name="Klein P."/>
            <person name="Kresovich S."/>
            <person name="McCann M.C."/>
            <person name="Ming R."/>
            <person name="Peterson D.G."/>
            <person name="Mehboob-ur-Rahman"/>
            <person name="Ware D."/>
            <person name="Westhoff P."/>
            <person name="Mayer K.F."/>
            <person name="Messing J."/>
            <person name="Rokhsar D.S."/>
        </authorList>
    </citation>
    <scope>NUCLEOTIDE SEQUENCE [LARGE SCALE GENOMIC DNA]</scope>
    <source>
        <strain evidence="10">cv. BTx623</strain>
    </source>
</reference>
<evidence type="ECO:0000313" key="10">
    <source>
        <dbReference type="Proteomes" id="UP000000768"/>
    </source>
</evidence>
<evidence type="ECO:0000259" key="7">
    <source>
        <dbReference type="PROSITE" id="PS50090"/>
    </source>
</evidence>
<dbReference type="InterPro" id="IPR009057">
    <property type="entry name" value="Homeodomain-like_sf"/>
</dbReference>
<dbReference type="SUPFAM" id="SSF46689">
    <property type="entry name" value="Homeodomain-like"/>
    <property type="match status" value="1"/>
</dbReference>
<dbReference type="GO" id="GO:0005634">
    <property type="term" value="C:nucleus"/>
    <property type="evidence" value="ECO:0000318"/>
    <property type="project" value="GO_Central"/>
</dbReference>
<dbReference type="InterPro" id="IPR015495">
    <property type="entry name" value="Myb_TF_plants"/>
</dbReference>
<accession>A0A1B6Q2B0</accession>
<feature type="domain" description="HTH myb-type" evidence="8">
    <location>
        <begin position="47"/>
        <end position="91"/>
    </location>
</feature>
<organism evidence="9 10">
    <name type="scientific">Sorghum bicolor</name>
    <name type="common">Sorghum</name>
    <name type="synonym">Sorghum vulgare</name>
    <dbReference type="NCBI Taxonomy" id="4558"/>
    <lineage>
        <taxon>Eukaryota</taxon>
        <taxon>Viridiplantae</taxon>
        <taxon>Streptophyta</taxon>
        <taxon>Embryophyta</taxon>
        <taxon>Tracheophyta</taxon>
        <taxon>Spermatophyta</taxon>
        <taxon>Magnoliopsida</taxon>
        <taxon>Liliopsida</taxon>
        <taxon>Poales</taxon>
        <taxon>Poaceae</taxon>
        <taxon>PACMAD clade</taxon>
        <taxon>Panicoideae</taxon>
        <taxon>Andropogonodae</taxon>
        <taxon>Andropogoneae</taxon>
        <taxon>Sorghinae</taxon>
        <taxon>Sorghum</taxon>
    </lineage>
</organism>
<dbReference type="PROSITE" id="PS50090">
    <property type="entry name" value="MYB_LIKE"/>
    <property type="match status" value="1"/>
</dbReference>
<dbReference type="SMART" id="SM00717">
    <property type="entry name" value="SANT"/>
    <property type="match status" value="1"/>
</dbReference>
<dbReference type="InterPro" id="IPR017930">
    <property type="entry name" value="Myb_dom"/>
</dbReference>
<dbReference type="AlphaFoldDB" id="A0A1B6Q2B0"/>
<feature type="compositionally biased region" description="Basic residues" evidence="6">
    <location>
        <begin position="1"/>
        <end position="10"/>
    </location>
</feature>
<keyword evidence="4" id="KW-0804">Transcription</keyword>
<gene>
    <name evidence="9" type="ORF">SORBI_3003G088300</name>
</gene>
<name>A0A1B6Q2B0_SORBI</name>
<dbReference type="PANTHER" id="PTHR47998">
    <property type="entry name" value="TRANSCRIPTION FACTOR MYB51-LIKE ISOFORM X1"/>
    <property type="match status" value="1"/>
</dbReference>
<feature type="domain" description="Myb-like" evidence="7">
    <location>
        <begin position="45"/>
        <end position="87"/>
    </location>
</feature>
<evidence type="ECO:0000313" key="9">
    <source>
        <dbReference type="EMBL" id="KXG31995.1"/>
    </source>
</evidence>
<dbReference type="EMBL" id="CM000762">
    <property type="protein sequence ID" value="KXG31995.1"/>
    <property type="molecule type" value="Genomic_DNA"/>
</dbReference>
<evidence type="ECO:0000256" key="4">
    <source>
        <dbReference type="ARBA" id="ARBA00023163"/>
    </source>
</evidence>
<dbReference type="Pfam" id="PF00249">
    <property type="entry name" value="Myb_DNA-binding"/>
    <property type="match status" value="1"/>
</dbReference>
<keyword evidence="5" id="KW-0539">Nucleus</keyword>
<dbReference type="CDD" id="cd00167">
    <property type="entry name" value="SANT"/>
    <property type="match status" value="1"/>
</dbReference>
<keyword evidence="3" id="KW-0238">DNA-binding</keyword>
<evidence type="ECO:0000256" key="1">
    <source>
        <dbReference type="ARBA" id="ARBA00004123"/>
    </source>
</evidence>
<keyword evidence="10" id="KW-1185">Reference proteome</keyword>
<dbReference type="PROSITE" id="PS51294">
    <property type="entry name" value="HTH_MYB"/>
    <property type="match status" value="1"/>
</dbReference>
<dbReference type="Gene3D" id="1.10.10.60">
    <property type="entry name" value="Homeodomain-like"/>
    <property type="match status" value="1"/>
</dbReference>
<evidence type="ECO:0000256" key="3">
    <source>
        <dbReference type="ARBA" id="ARBA00023125"/>
    </source>
</evidence>
<evidence type="ECO:0000259" key="8">
    <source>
        <dbReference type="PROSITE" id="PS51294"/>
    </source>
</evidence>
<dbReference type="PANTHER" id="PTHR47998:SF91">
    <property type="entry name" value="MYB-RELATED PROTEIN 308-LIKE"/>
    <property type="match status" value="1"/>
</dbReference>
<dbReference type="InterPro" id="IPR001005">
    <property type="entry name" value="SANT/Myb"/>
</dbReference>
<keyword evidence="2" id="KW-0805">Transcription regulation</keyword>
<protein>
    <submittedName>
        <fullName evidence="9">Uncharacterized protein</fullName>
    </submittedName>
</protein>
<dbReference type="GO" id="GO:0006355">
    <property type="term" value="P:regulation of DNA-templated transcription"/>
    <property type="evidence" value="ECO:0000318"/>
    <property type="project" value="GO_Central"/>
</dbReference>
<evidence type="ECO:0000256" key="6">
    <source>
        <dbReference type="SAM" id="MobiDB-lite"/>
    </source>
</evidence>
<dbReference type="Gramene" id="KXG31995">
    <property type="protein sequence ID" value="KXG31995"/>
    <property type="gene ID" value="SORBI_3003G088300"/>
</dbReference>
<comment type="subcellular location">
    <subcellularLocation>
        <location evidence="1">Nucleus</location>
    </subcellularLocation>
</comment>
<proteinExistence type="predicted"/>
<feature type="compositionally biased region" description="Polar residues" evidence="6">
    <location>
        <begin position="17"/>
        <end position="30"/>
    </location>
</feature>
<dbReference type="Proteomes" id="UP000000768">
    <property type="component" value="Chromosome 3"/>
</dbReference>
<feature type="region of interest" description="Disordered" evidence="6">
    <location>
        <begin position="129"/>
        <end position="152"/>
    </location>
</feature>
<evidence type="ECO:0000256" key="2">
    <source>
        <dbReference type="ARBA" id="ARBA00023015"/>
    </source>
</evidence>
<evidence type="ECO:0000256" key="5">
    <source>
        <dbReference type="ARBA" id="ARBA00023242"/>
    </source>
</evidence>